<name>A0AAV7URW4_PLEWA</name>
<proteinExistence type="predicted"/>
<organism evidence="1 2">
    <name type="scientific">Pleurodeles waltl</name>
    <name type="common">Iberian ribbed newt</name>
    <dbReference type="NCBI Taxonomy" id="8319"/>
    <lineage>
        <taxon>Eukaryota</taxon>
        <taxon>Metazoa</taxon>
        <taxon>Chordata</taxon>
        <taxon>Craniata</taxon>
        <taxon>Vertebrata</taxon>
        <taxon>Euteleostomi</taxon>
        <taxon>Amphibia</taxon>
        <taxon>Batrachia</taxon>
        <taxon>Caudata</taxon>
        <taxon>Salamandroidea</taxon>
        <taxon>Salamandridae</taxon>
        <taxon>Pleurodelinae</taxon>
        <taxon>Pleurodeles</taxon>
    </lineage>
</organism>
<evidence type="ECO:0000313" key="1">
    <source>
        <dbReference type="EMBL" id="KAJ1191782.1"/>
    </source>
</evidence>
<accession>A0AAV7URW4</accession>
<gene>
    <name evidence="1" type="ORF">NDU88_001097</name>
</gene>
<evidence type="ECO:0000313" key="2">
    <source>
        <dbReference type="Proteomes" id="UP001066276"/>
    </source>
</evidence>
<dbReference type="EMBL" id="JANPWB010000004">
    <property type="protein sequence ID" value="KAJ1191782.1"/>
    <property type="molecule type" value="Genomic_DNA"/>
</dbReference>
<keyword evidence="2" id="KW-1185">Reference proteome</keyword>
<sequence length="70" mass="7911">MSGPVAPGKEGGPQRVMPLRLRVMHMVRSGTRNKDNYRADFPFFPFKVALSCAVRRSWQRVAGASRPFSF</sequence>
<dbReference type="Proteomes" id="UP001066276">
    <property type="component" value="Chromosome 2_2"/>
</dbReference>
<dbReference type="AlphaFoldDB" id="A0AAV7URW4"/>
<reference evidence="1" key="1">
    <citation type="journal article" date="2022" name="bioRxiv">
        <title>Sequencing and chromosome-scale assembly of the giantPleurodeles waltlgenome.</title>
        <authorList>
            <person name="Brown T."/>
            <person name="Elewa A."/>
            <person name="Iarovenko S."/>
            <person name="Subramanian E."/>
            <person name="Araus A.J."/>
            <person name="Petzold A."/>
            <person name="Susuki M."/>
            <person name="Suzuki K.-i.T."/>
            <person name="Hayashi T."/>
            <person name="Toyoda A."/>
            <person name="Oliveira C."/>
            <person name="Osipova E."/>
            <person name="Leigh N.D."/>
            <person name="Simon A."/>
            <person name="Yun M.H."/>
        </authorList>
    </citation>
    <scope>NUCLEOTIDE SEQUENCE</scope>
    <source>
        <strain evidence="1">20211129_DDA</strain>
        <tissue evidence="1">Liver</tissue>
    </source>
</reference>
<comment type="caution">
    <text evidence="1">The sequence shown here is derived from an EMBL/GenBank/DDBJ whole genome shotgun (WGS) entry which is preliminary data.</text>
</comment>
<protein>
    <submittedName>
        <fullName evidence="1">Uncharacterized protein</fullName>
    </submittedName>
</protein>